<dbReference type="EMBL" id="FLRE01000201">
    <property type="protein sequence ID" value="SBT50612.1"/>
    <property type="molecule type" value="Genomic_DNA"/>
</dbReference>
<proteinExistence type="predicted"/>
<feature type="compositionally biased region" description="Basic and acidic residues" evidence="1">
    <location>
        <begin position="80"/>
        <end position="101"/>
    </location>
</feature>
<evidence type="ECO:0000313" key="6">
    <source>
        <dbReference type="Proteomes" id="UP000078555"/>
    </source>
</evidence>
<feature type="compositionally biased region" description="Polar residues" evidence="1">
    <location>
        <begin position="102"/>
        <end position="113"/>
    </location>
</feature>
<accession>A0A1A8YRL5</accession>
<keyword evidence="2" id="KW-0812">Transmembrane</keyword>
<dbReference type="Proteomes" id="UP000078555">
    <property type="component" value="Unassembled WGS sequence"/>
</dbReference>
<keyword evidence="2" id="KW-1133">Transmembrane helix</keyword>
<reference evidence="5 6" key="2">
    <citation type="submission" date="2016-05" db="EMBL/GenBank/DDBJ databases">
        <authorList>
            <person name="Naeem Raeece"/>
        </authorList>
    </citation>
    <scope>NUCLEOTIDE SEQUENCE [LARGE SCALE GENOMIC DNA]</scope>
</reference>
<feature type="region of interest" description="Disordered" evidence="1">
    <location>
        <begin position="73"/>
        <end position="114"/>
    </location>
</feature>
<dbReference type="AlphaFoldDB" id="A0A1A8YRL5"/>
<evidence type="ECO:0000313" key="5">
    <source>
        <dbReference type="Proteomes" id="UP000078550"/>
    </source>
</evidence>
<evidence type="ECO:0000256" key="2">
    <source>
        <dbReference type="SAM" id="Phobius"/>
    </source>
</evidence>
<evidence type="ECO:0000313" key="4">
    <source>
        <dbReference type="EMBL" id="SBT50612.1"/>
    </source>
</evidence>
<sequence length="244" mass="28036">MDVCSVHRVCNNMDTYNLENHSHKGIKKKKKKKYKNSLFLFIFFMSISIVLYFRSERFLVFAKNVDIKDGRKIPNSGDNHSIDDKQKRKKKKDDGVTKRNDYNATTKSTPKASNKNEEIRRDLLLDSFNVKKFEDDTYKLNFLEDGLMNNVDILKNSIFIFDAIKYFYAGFKDGHKNPSDLSDPGALRSGKENASEIKRLIIIKFTAVAGGSDRKRRGPSTAVYMQNEKKKNNVNNATCAHKTA</sequence>
<evidence type="ECO:0000256" key="1">
    <source>
        <dbReference type="SAM" id="MobiDB-lite"/>
    </source>
</evidence>
<protein>
    <submittedName>
        <fullName evidence="3">Uncharacterized protein</fullName>
    </submittedName>
</protein>
<keyword evidence="6" id="KW-1185">Reference proteome</keyword>
<gene>
    <name evidence="3" type="ORF">POVWA1_021030</name>
    <name evidence="4" type="ORF">POVWA2_060630</name>
</gene>
<feature type="transmembrane region" description="Helical" evidence="2">
    <location>
        <begin position="37"/>
        <end position="53"/>
    </location>
</feature>
<organism evidence="3 6">
    <name type="scientific">Plasmodium ovale wallikeri</name>
    <dbReference type="NCBI Taxonomy" id="864142"/>
    <lineage>
        <taxon>Eukaryota</taxon>
        <taxon>Sar</taxon>
        <taxon>Alveolata</taxon>
        <taxon>Apicomplexa</taxon>
        <taxon>Aconoidasida</taxon>
        <taxon>Haemosporida</taxon>
        <taxon>Plasmodiidae</taxon>
        <taxon>Plasmodium</taxon>
        <taxon>Plasmodium (Plasmodium)</taxon>
    </lineage>
</organism>
<name>A0A1A8YRL5_PLAOA</name>
<evidence type="ECO:0000313" key="3">
    <source>
        <dbReference type="EMBL" id="SBT34204.1"/>
    </source>
</evidence>
<reference evidence="3" key="1">
    <citation type="submission" date="2016-05" db="EMBL/GenBank/DDBJ databases">
        <authorList>
            <person name="Lavstsen T."/>
            <person name="Jespersen J.S."/>
        </authorList>
    </citation>
    <scope>NUCLEOTIDE SEQUENCE [LARGE SCALE GENOMIC DNA]</scope>
</reference>
<dbReference type="Proteomes" id="UP000078550">
    <property type="component" value="Unassembled WGS sequence"/>
</dbReference>
<dbReference type="EMBL" id="FLRD01000067">
    <property type="protein sequence ID" value="SBT34204.1"/>
    <property type="molecule type" value="Genomic_DNA"/>
</dbReference>
<keyword evidence="2" id="KW-0472">Membrane</keyword>